<comment type="caution">
    <text evidence="2">The sequence shown here is derived from an EMBL/GenBank/DDBJ whole genome shotgun (WGS) entry which is preliminary data.</text>
</comment>
<dbReference type="Proteomes" id="UP000075604">
    <property type="component" value="Unassembled WGS sequence"/>
</dbReference>
<name>A0A150P7B2_SORCE</name>
<evidence type="ECO:0000259" key="1">
    <source>
        <dbReference type="Pfam" id="PF12773"/>
    </source>
</evidence>
<accession>A0A150P7B2</accession>
<sequence length="160" mass="17375">MDCPTCGRSNPEAYVFCPDCGARLPRAASAPVAEPVTDPHAASAPAGRSLEERVGRIEREVQALIERRSASMRDELRCPACGARKILHAPKVLDADAEGRSELAIAKPSVWSSRRGGKLEAYICAGCMLVEWHVRELEGLDEHVDVSVLDGEAPRQGPYR</sequence>
<reference evidence="2 3" key="1">
    <citation type="submission" date="2014-02" db="EMBL/GenBank/DDBJ databases">
        <title>The small core and large imbalanced accessory genome model reveals a collaborative survival strategy of Sorangium cellulosum strains in nature.</title>
        <authorList>
            <person name="Han K."/>
            <person name="Peng R."/>
            <person name="Blom J."/>
            <person name="Li Y.-Z."/>
        </authorList>
    </citation>
    <scope>NUCLEOTIDE SEQUENCE [LARGE SCALE GENOMIC DNA]</scope>
    <source>
        <strain evidence="2 3">So0157-18</strain>
    </source>
</reference>
<dbReference type="InterPro" id="IPR025874">
    <property type="entry name" value="DZR"/>
</dbReference>
<feature type="domain" description="DZANK-type" evidence="1">
    <location>
        <begin position="3"/>
        <end position="84"/>
    </location>
</feature>
<gene>
    <name evidence="2" type="ORF">BE04_36245</name>
</gene>
<proteinExistence type="predicted"/>
<dbReference type="AlphaFoldDB" id="A0A150P7B2"/>
<protein>
    <recommendedName>
        <fullName evidence="1">DZANK-type domain-containing protein</fullName>
    </recommendedName>
</protein>
<evidence type="ECO:0000313" key="3">
    <source>
        <dbReference type="Proteomes" id="UP000075604"/>
    </source>
</evidence>
<dbReference type="Pfam" id="PF12773">
    <property type="entry name" value="DZR"/>
    <property type="match status" value="1"/>
</dbReference>
<dbReference type="EMBL" id="JELX01003713">
    <property type="protein sequence ID" value="KYF51506.1"/>
    <property type="molecule type" value="Genomic_DNA"/>
</dbReference>
<evidence type="ECO:0000313" key="2">
    <source>
        <dbReference type="EMBL" id="KYF51506.1"/>
    </source>
</evidence>
<organism evidence="2 3">
    <name type="scientific">Sorangium cellulosum</name>
    <name type="common">Polyangium cellulosum</name>
    <dbReference type="NCBI Taxonomy" id="56"/>
    <lineage>
        <taxon>Bacteria</taxon>
        <taxon>Pseudomonadati</taxon>
        <taxon>Myxococcota</taxon>
        <taxon>Polyangia</taxon>
        <taxon>Polyangiales</taxon>
        <taxon>Polyangiaceae</taxon>
        <taxon>Sorangium</taxon>
    </lineage>
</organism>